<organism evidence="3 4">
    <name type="scientific">Penicilliopsis zonata CBS 506.65</name>
    <dbReference type="NCBI Taxonomy" id="1073090"/>
    <lineage>
        <taxon>Eukaryota</taxon>
        <taxon>Fungi</taxon>
        <taxon>Dikarya</taxon>
        <taxon>Ascomycota</taxon>
        <taxon>Pezizomycotina</taxon>
        <taxon>Eurotiomycetes</taxon>
        <taxon>Eurotiomycetidae</taxon>
        <taxon>Eurotiales</taxon>
        <taxon>Aspergillaceae</taxon>
        <taxon>Penicilliopsis</taxon>
    </lineage>
</organism>
<protein>
    <recommendedName>
        <fullName evidence="2">At2g23090-like zinc-binding domain-containing protein</fullName>
    </recommendedName>
</protein>
<dbReference type="PANTHER" id="PTHR33788:SF1">
    <property type="entry name" value="ZINC-BINDING PROTEIN"/>
    <property type="match status" value="1"/>
</dbReference>
<dbReference type="OrthoDB" id="370932at2759"/>
<dbReference type="Pfam" id="PF12907">
    <property type="entry name" value="zf-met2"/>
    <property type="match status" value="1"/>
</dbReference>
<evidence type="ECO:0000313" key="4">
    <source>
        <dbReference type="Proteomes" id="UP000184188"/>
    </source>
</evidence>
<dbReference type="PANTHER" id="PTHR33788">
    <property type="entry name" value="OS07G0114300 PROTEIN"/>
    <property type="match status" value="1"/>
</dbReference>
<dbReference type="InterPro" id="IPR026939">
    <property type="entry name" value="ZNF706/At2g23090_sf"/>
</dbReference>
<gene>
    <name evidence="3" type="ORF">ASPZODRAFT_133788</name>
</gene>
<dbReference type="SUPFAM" id="SSF118359">
    <property type="entry name" value="Expressed protein At2g23090/F21P24.15"/>
    <property type="match status" value="1"/>
</dbReference>
<dbReference type="InterPro" id="IPR039713">
    <property type="entry name" value="At2g23090-like"/>
</dbReference>
<sequence length="80" mass="8905">MTNGCEAQRRKQKLNGKNAGKGGTSQLKANEKAMDIQCKICRQPFLSTVRAPALTQHAVNKHDNMKLSDCFPNYVEQGKK</sequence>
<dbReference type="Proteomes" id="UP000184188">
    <property type="component" value="Unassembled WGS sequence"/>
</dbReference>
<evidence type="ECO:0000259" key="2">
    <source>
        <dbReference type="Pfam" id="PF12907"/>
    </source>
</evidence>
<dbReference type="GeneID" id="34609817"/>
<dbReference type="AlphaFoldDB" id="A0A1L9SFC7"/>
<dbReference type="Gene3D" id="4.10.1050.10">
    <property type="entry name" value="At2g23090-like"/>
    <property type="match status" value="1"/>
</dbReference>
<feature type="domain" description="At2g23090-like zinc-binding" evidence="2">
    <location>
        <begin position="37"/>
        <end position="73"/>
    </location>
</feature>
<dbReference type="VEuPathDB" id="FungiDB:ASPZODRAFT_133788"/>
<accession>A0A1L9SFC7</accession>
<dbReference type="RefSeq" id="XP_022580430.1">
    <property type="nucleotide sequence ID" value="XM_022723352.1"/>
</dbReference>
<name>A0A1L9SFC7_9EURO</name>
<evidence type="ECO:0000256" key="1">
    <source>
        <dbReference type="SAM" id="MobiDB-lite"/>
    </source>
</evidence>
<reference evidence="4" key="1">
    <citation type="journal article" date="2017" name="Genome Biol.">
        <title>Comparative genomics reveals high biological diversity and specific adaptations in the industrially and medically important fungal genus Aspergillus.</title>
        <authorList>
            <person name="de Vries R.P."/>
            <person name="Riley R."/>
            <person name="Wiebenga A."/>
            <person name="Aguilar-Osorio G."/>
            <person name="Amillis S."/>
            <person name="Uchima C.A."/>
            <person name="Anderluh G."/>
            <person name="Asadollahi M."/>
            <person name="Askin M."/>
            <person name="Barry K."/>
            <person name="Battaglia E."/>
            <person name="Bayram O."/>
            <person name="Benocci T."/>
            <person name="Braus-Stromeyer S.A."/>
            <person name="Caldana C."/>
            <person name="Canovas D."/>
            <person name="Cerqueira G.C."/>
            <person name="Chen F."/>
            <person name="Chen W."/>
            <person name="Choi C."/>
            <person name="Clum A."/>
            <person name="Dos Santos R.A."/>
            <person name="Damasio A.R."/>
            <person name="Diallinas G."/>
            <person name="Emri T."/>
            <person name="Fekete E."/>
            <person name="Flipphi M."/>
            <person name="Freyberg S."/>
            <person name="Gallo A."/>
            <person name="Gournas C."/>
            <person name="Habgood R."/>
            <person name="Hainaut M."/>
            <person name="Harispe M.L."/>
            <person name="Henrissat B."/>
            <person name="Hilden K.S."/>
            <person name="Hope R."/>
            <person name="Hossain A."/>
            <person name="Karabika E."/>
            <person name="Karaffa L."/>
            <person name="Karanyi Z."/>
            <person name="Krasevec N."/>
            <person name="Kuo A."/>
            <person name="Kusch H."/>
            <person name="LaButti K."/>
            <person name="Lagendijk E.L."/>
            <person name="Lapidus A."/>
            <person name="Levasseur A."/>
            <person name="Lindquist E."/>
            <person name="Lipzen A."/>
            <person name="Logrieco A.F."/>
            <person name="MacCabe A."/>
            <person name="Maekelae M.R."/>
            <person name="Malavazi I."/>
            <person name="Melin P."/>
            <person name="Meyer V."/>
            <person name="Mielnichuk N."/>
            <person name="Miskei M."/>
            <person name="Molnar A.P."/>
            <person name="Mule G."/>
            <person name="Ngan C.Y."/>
            <person name="Orejas M."/>
            <person name="Orosz E."/>
            <person name="Ouedraogo J.P."/>
            <person name="Overkamp K.M."/>
            <person name="Park H.-S."/>
            <person name="Perrone G."/>
            <person name="Piumi F."/>
            <person name="Punt P.J."/>
            <person name="Ram A.F."/>
            <person name="Ramon A."/>
            <person name="Rauscher S."/>
            <person name="Record E."/>
            <person name="Riano-Pachon D.M."/>
            <person name="Robert V."/>
            <person name="Roehrig J."/>
            <person name="Ruller R."/>
            <person name="Salamov A."/>
            <person name="Salih N.S."/>
            <person name="Samson R.A."/>
            <person name="Sandor E."/>
            <person name="Sanguinetti M."/>
            <person name="Schuetze T."/>
            <person name="Sepcic K."/>
            <person name="Shelest E."/>
            <person name="Sherlock G."/>
            <person name="Sophianopoulou V."/>
            <person name="Squina F.M."/>
            <person name="Sun H."/>
            <person name="Susca A."/>
            <person name="Todd R.B."/>
            <person name="Tsang A."/>
            <person name="Unkles S.E."/>
            <person name="van de Wiele N."/>
            <person name="van Rossen-Uffink D."/>
            <person name="Oliveira J.V."/>
            <person name="Vesth T.C."/>
            <person name="Visser J."/>
            <person name="Yu J.-H."/>
            <person name="Zhou M."/>
            <person name="Andersen M.R."/>
            <person name="Archer D.B."/>
            <person name="Baker S.E."/>
            <person name="Benoit I."/>
            <person name="Brakhage A.A."/>
            <person name="Braus G.H."/>
            <person name="Fischer R."/>
            <person name="Frisvad J.C."/>
            <person name="Goldman G.H."/>
            <person name="Houbraken J."/>
            <person name="Oakley B."/>
            <person name="Pocsi I."/>
            <person name="Scazzocchio C."/>
            <person name="Seiboth B."/>
            <person name="vanKuyk P.A."/>
            <person name="Wortman J."/>
            <person name="Dyer P.S."/>
            <person name="Grigoriev I.V."/>
        </authorList>
    </citation>
    <scope>NUCLEOTIDE SEQUENCE [LARGE SCALE GENOMIC DNA]</scope>
    <source>
        <strain evidence="4">CBS 506.65</strain>
    </source>
</reference>
<dbReference type="InterPro" id="IPR039438">
    <property type="entry name" value="At2g23090-like_Znf"/>
</dbReference>
<feature type="region of interest" description="Disordered" evidence="1">
    <location>
        <begin position="1"/>
        <end position="28"/>
    </location>
</feature>
<dbReference type="EMBL" id="KV878344">
    <property type="protein sequence ID" value="OJJ45920.1"/>
    <property type="molecule type" value="Genomic_DNA"/>
</dbReference>
<evidence type="ECO:0000313" key="3">
    <source>
        <dbReference type="EMBL" id="OJJ45920.1"/>
    </source>
</evidence>
<proteinExistence type="predicted"/>
<keyword evidence="4" id="KW-1185">Reference proteome</keyword>